<evidence type="ECO:0000313" key="3">
    <source>
        <dbReference type="Proteomes" id="UP000250266"/>
    </source>
</evidence>
<reference evidence="2 3" key="1">
    <citation type="journal article" date="2016" name="Nat. Commun.">
        <title>Ectomycorrhizal ecology is imprinted in the genome of the dominant symbiotic fungus Cenococcum geophilum.</title>
        <authorList>
            <consortium name="DOE Joint Genome Institute"/>
            <person name="Peter M."/>
            <person name="Kohler A."/>
            <person name="Ohm R.A."/>
            <person name="Kuo A."/>
            <person name="Krutzmann J."/>
            <person name="Morin E."/>
            <person name="Arend M."/>
            <person name="Barry K.W."/>
            <person name="Binder M."/>
            <person name="Choi C."/>
            <person name="Clum A."/>
            <person name="Copeland A."/>
            <person name="Grisel N."/>
            <person name="Haridas S."/>
            <person name="Kipfer T."/>
            <person name="LaButti K."/>
            <person name="Lindquist E."/>
            <person name="Lipzen A."/>
            <person name="Maire R."/>
            <person name="Meier B."/>
            <person name="Mihaltcheva S."/>
            <person name="Molinier V."/>
            <person name="Murat C."/>
            <person name="Poggeler S."/>
            <person name="Quandt C.A."/>
            <person name="Sperisen C."/>
            <person name="Tritt A."/>
            <person name="Tisserant E."/>
            <person name="Crous P.W."/>
            <person name="Henrissat B."/>
            <person name="Nehls U."/>
            <person name="Egli S."/>
            <person name="Spatafora J.W."/>
            <person name="Grigoriev I.V."/>
            <person name="Martin F.M."/>
        </authorList>
    </citation>
    <scope>NUCLEOTIDE SEQUENCE [LARGE SCALE GENOMIC DNA]</scope>
    <source>
        <strain evidence="2 3">CBS 459.81</strain>
    </source>
</reference>
<feature type="compositionally biased region" description="Basic residues" evidence="1">
    <location>
        <begin position="385"/>
        <end position="404"/>
    </location>
</feature>
<keyword evidence="3" id="KW-1185">Reference proteome</keyword>
<dbReference type="EMBL" id="KV744986">
    <property type="protein sequence ID" value="OCK79815.1"/>
    <property type="molecule type" value="Genomic_DNA"/>
</dbReference>
<feature type="region of interest" description="Disordered" evidence="1">
    <location>
        <begin position="28"/>
        <end position="47"/>
    </location>
</feature>
<feature type="region of interest" description="Disordered" evidence="1">
    <location>
        <begin position="428"/>
        <end position="456"/>
    </location>
</feature>
<evidence type="ECO:0000256" key="1">
    <source>
        <dbReference type="SAM" id="MobiDB-lite"/>
    </source>
</evidence>
<feature type="region of interest" description="Disordered" evidence="1">
    <location>
        <begin position="184"/>
        <end position="205"/>
    </location>
</feature>
<proteinExistence type="predicted"/>
<sequence length="488" mass="52898">MANWEARTEEACAKPLCKLEHNPASLTMQDHHSSIYPESRGKVSASDPELFSLGDLFEPQLQSSTRISSSTPTTPTPSAPKTKARSVGNFAQPIPHSYPTGVRKSSRKSSTSPKMMRPSQYRVGYHDIWAKRIQSAADNFNLRLLNNGVPVSPPPSTEIFQGENSNGFLSNGHSFTISSNAVNDTEDPKHNSSHSNYQLTPLSPPIERNNTDCNSLHSSADPIMAAYLQQHNNEALSALQTPPPTTRLQIASWGPGAADTLDFSFSASPDLRNIQNTQSWWSTTSAPQPHHSPSSYCTTRPQTNLAFGSSSVTGLGISCDTGLRPNGFADTNPNGNITGNASDFSASSTQMYTYVNSMMPSAHTHSTTPPSRSPSTSPQPSLRLLARRGSSKSRSSHNHHRRKSNNNSSIPAPRAANVDFVNFTPDDSRKILTGVAPSGSSKTKARREKEAAEKRRKLSQAVTRAIMEAGGDLTELEKDGLLFLTAEE</sequence>
<dbReference type="AlphaFoldDB" id="A0A8E2E9L7"/>
<evidence type="ECO:0008006" key="4">
    <source>
        <dbReference type="Google" id="ProtNLM"/>
    </source>
</evidence>
<accession>A0A8E2E9L7</accession>
<feature type="compositionally biased region" description="Low complexity" evidence="1">
    <location>
        <begin position="360"/>
        <end position="381"/>
    </location>
</feature>
<name>A0A8E2E9L7_9PEZI</name>
<protein>
    <recommendedName>
        <fullName evidence="4">Developmental regulatory protein wetA</fullName>
    </recommendedName>
</protein>
<dbReference type="Proteomes" id="UP000250266">
    <property type="component" value="Unassembled WGS sequence"/>
</dbReference>
<dbReference type="OrthoDB" id="2575228at2759"/>
<feature type="compositionally biased region" description="Low complexity" evidence="1">
    <location>
        <begin position="108"/>
        <end position="117"/>
    </location>
</feature>
<evidence type="ECO:0000313" key="2">
    <source>
        <dbReference type="EMBL" id="OCK79815.1"/>
    </source>
</evidence>
<feature type="region of interest" description="Disordered" evidence="1">
    <location>
        <begin position="61"/>
        <end position="117"/>
    </location>
</feature>
<feature type="region of interest" description="Disordered" evidence="1">
    <location>
        <begin position="360"/>
        <end position="416"/>
    </location>
</feature>
<gene>
    <name evidence="2" type="ORF">K432DRAFT_382717</name>
</gene>
<organism evidence="2 3">
    <name type="scientific">Lepidopterella palustris CBS 459.81</name>
    <dbReference type="NCBI Taxonomy" id="1314670"/>
    <lineage>
        <taxon>Eukaryota</taxon>
        <taxon>Fungi</taxon>
        <taxon>Dikarya</taxon>
        <taxon>Ascomycota</taxon>
        <taxon>Pezizomycotina</taxon>
        <taxon>Dothideomycetes</taxon>
        <taxon>Pleosporomycetidae</taxon>
        <taxon>Mytilinidiales</taxon>
        <taxon>Argynnaceae</taxon>
        <taxon>Lepidopterella</taxon>
    </lineage>
</organism>
<feature type="compositionally biased region" description="Low complexity" evidence="1">
    <location>
        <begin position="63"/>
        <end position="73"/>
    </location>
</feature>